<organism evidence="3 4">
    <name type="scientific">Aurantimicrobium photophilum</name>
    <dbReference type="NCBI Taxonomy" id="1987356"/>
    <lineage>
        <taxon>Bacteria</taxon>
        <taxon>Bacillati</taxon>
        <taxon>Actinomycetota</taxon>
        <taxon>Actinomycetes</taxon>
        <taxon>Micrococcales</taxon>
        <taxon>Microbacteriaceae</taxon>
        <taxon>Aurantimicrobium</taxon>
    </lineage>
</organism>
<dbReference type="GO" id="GO:0051301">
    <property type="term" value="P:cell division"/>
    <property type="evidence" value="ECO:0007669"/>
    <property type="project" value="UniProtKB-KW"/>
</dbReference>
<feature type="region of interest" description="Disordered" evidence="1">
    <location>
        <begin position="1"/>
        <end position="41"/>
    </location>
</feature>
<keyword evidence="2" id="KW-1133">Transmembrane helix</keyword>
<keyword evidence="3" id="KW-0132">Cell division</keyword>
<evidence type="ECO:0000313" key="4">
    <source>
        <dbReference type="Proteomes" id="UP000246894"/>
    </source>
</evidence>
<feature type="region of interest" description="Disordered" evidence="1">
    <location>
        <begin position="220"/>
        <end position="244"/>
    </location>
</feature>
<sequence precursor="true">MSTLNTSRISRPQVRPQMAAKPSARPAAPQRGGSTPTVQGNLALKARTSINKGTSWRPSIQVVATRAQRKARPRVFYAIVTVGVIFGIIISNLLLSVAVASGAYEIAAMQQSNKELGRSYQTMNQDLDRLSSPQNLAANAEALGMVNNSTPVYLRLSDGAVLGTPEPASATSGLIAGAEGAVPNSLLTGVTLVTQKESEAKAAAAKKAAAEAAKVAPVTDSAPAAAVPAGPVTLTNGLPSVTTR</sequence>
<evidence type="ECO:0000256" key="2">
    <source>
        <dbReference type="SAM" id="Phobius"/>
    </source>
</evidence>
<dbReference type="RefSeq" id="WP_110233112.1">
    <property type="nucleotide sequence ID" value="NZ_CP023994.1"/>
</dbReference>
<feature type="compositionally biased region" description="Low complexity" evidence="1">
    <location>
        <begin position="220"/>
        <end position="232"/>
    </location>
</feature>
<keyword evidence="3" id="KW-0131">Cell cycle</keyword>
<proteinExistence type="predicted"/>
<dbReference type="Proteomes" id="UP000246894">
    <property type="component" value="Chromosome"/>
</dbReference>
<feature type="compositionally biased region" description="Polar residues" evidence="1">
    <location>
        <begin position="1"/>
        <end position="10"/>
    </location>
</feature>
<evidence type="ECO:0000313" key="3">
    <source>
        <dbReference type="EMBL" id="AWR21254.1"/>
    </source>
</evidence>
<protein>
    <submittedName>
        <fullName evidence="3">Cell division protein FtsL</fullName>
    </submittedName>
</protein>
<feature type="compositionally biased region" description="Polar residues" evidence="1">
    <location>
        <begin position="233"/>
        <end position="244"/>
    </location>
</feature>
<keyword evidence="2" id="KW-0812">Transmembrane</keyword>
<gene>
    <name evidence="3" type="ORF">AURMO_00643</name>
</gene>
<feature type="transmembrane region" description="Helical" evidence="2">
    <location>
        <begin position="75"/>
        <end position="104"/>
    </location>
</feature>
<dbReference type="AlphaFoldDB" id="A0A2Z3RYT4"/>
<accession>A0A2Z3RYT4</accession>
<keyword evidence="4" id="KW-1185">Reference proteome</keyword>
<keyword evidence="2" id="KW-0472">Membrane</keyword>
<dbReference type="KEGG" id="aum:AURMO_00643"/>
<reference evidence="3 4" key="1">
    <citation type="submission" date="2017-10" db="EMBL/GenBank/DDBJ databases">
        <title>Genome of an Actinobacterium that displays light-enhanced growth.</title>
        <authorList>
            <person name="Maresca J.A."/>
            <person name="Hempel P."/>
            <person name="Shevchenko O."/>
            <person name="Miller K.J."/>
            <person name="Hahn M.W."/>
        </authorList>
    </citation>
    <scope>NUCLEOTIDE SEQUENCE [LARGE SCALE GENOMIC DNA]</scope>
    <source>
        <strain evidence="3 4">MWH-Mo1</strain>
    </source>
</reference>
<dbReference type="OrthoDB" id="4792842at2"/>
<name>A0A2Z3RYT4_9MICO</name>
<dbReference type="EMBL" id="CP023994">
    <property type="protein sequence ID" value="AWR21254.1"/>
    <property type="molecule type" value="Genomic_DNA"/>
</dbReference>
<evidence type="ECO:0000256" key="1">
    <source>
        <dbReference type="SAM" id="MobiDB-lite"/>
    </source>
</evidence>